<protein>
    <submittedName>
        <fullName evidence="1">Uncharacterized protein</fullName>
    </submittedName>
</protein>
<feature type="non-terminal residue" evidence="1">
    <location>
        <position position="1"/>
    </location>
</feature>
<dbReference type="AlphaFoldDB" id="X1TAX1"/>
<accession>X1TAX1</accession>
<feature type="non-terminal residue" evidence="1">
    <location>
        <position position="350"/>
    </location>
</feature>
<reference evidence="1" key="1">
    <citation type="journal article" date="2014" name="Front. Microbiol.">
        <title>High frequency of phylogenetically diverse reductive dehalogenase-homologous genes in deep subseafloor sedimentary metagenomes.</title>
        <authorList>
            <person name="Kawai M."/>
            <person name="Futagami T."/>
            <person name="Toyoda A."/>
            <person name="Takaki Y."/>
            <person name="Nishi S."/>
            <person name="Hori S."/>
            <person name="Arai W."/>
            <person name="Tsubouchi T."/>
            <person name="Morono Y."/>
            <person name="Uchiyama I."/>
            <person name="Ito T."/>
            <person name="Fujiyama A."/>
            <person name="Inagaki F."/>
            <person name="Takami H."/>
        </authorList>
    </citation>
    <scope>NUCLEOTIDE SEQUENCE</scope>
    <source>
        <strain evidence="1">Expedition CK06-06</strain>
    </source>
</reference>
<gene>
    <name evidence="1" type="ORF">S12H4_17348</name>
</gene>
<sequence length="350" mass="38464">LNSPFVKLGDALGPVLSAAWTGLADGAGAIATGVLTVTDELSKTLLPLIETPLLSMLDSASDALGLGSPPEEVKKAAENWTKALEEAIKRPIPKKGESPPDVLTLGIASAAVVVGITKLYCVTHAISGALDAIHPAKKWGFKAAIMDIIHTISIDDAVGPMVQAPLWAGIIVPMRMRWRQVYPYEIPGTGELARMVNQRIIPDALYVENMSFHAIDAIWSAHMKRSGERVPSFGDLSRMKWRGNISMDQLLDAQRHLGIREEFIAGYAALTEVLPGRGDLITMMVREVITPTIFKDTMLLQGVSELWSDRHYEAHWILLPLGKVETARHRNLIDNDELLTYLKLHDYKPE</sequence>
<proteinExistence type="predicted"/>
<organism evidence="1">
    <name type="scientific">marine sediment metagenome</name>
    <dbReference type="NCBI Taxonomy" id="412755"/>
    <lineage>
        <taxon>unclassified sequences</taxon>
        <taxon>metagenomes</taxon>
        <taxon>ecological metagenomes</taxon>
    </lineage>
</organism>
<dbReference type="EMBL" id="BARW01008473">
    <property type="protein sequence ID" value="GAI84715.1"/>
    <property type="molecule type" value="Genomic_DNA"/>
</dbReference>
<comment type="caution">
    <text evidence="1">The sequence shown here is derived from an EMBL/GenBank/DDBJ whole genome shotgun (WGS) entry which is preliminary data.</text>
</comment>
<evidence type="ECO:0000313" key="1">
    <source>
        <dbReference type="EMBL" id="GAI84715.1"/>
    </source>
</evidence>
<name>X1TAX1_9ZZZZ</name>